<reference evidence="2" key="1">
    <citation type="submission" date="2023-06" db="EMBL/GenBank/DDBJ databases">
        <title>Genome-scale phylogeny and comparative genomics of the fungal order Sordariales.</title>
        <authorList>
            <consortium name="Lawrence Berkeley National Laboratory"/>
            <person name="Hensen N."/>
            <person name="Bonometti L."/>
            <person name="Westerberg I."/>
            <person name="Brannstrom I.O."/>
            <person name="Guillou S."/>
            <person name="Cros-Aarteil S."/>
            <person name="Calhoun S."/>
            <person name="Haridas S."/>
            <person name="Kuo A."/>
            <person name="Mondo S."/>
            <person name="Pangilinan J."/>
            <person name="Riley R."/>
            <person name="Labutti K."/>
            <person name="Andreopoulos B."/>
            <person name="Lipzen A."/>
            <person name="Chen C."/>
            <person name="Yanf M."/>
            <person name="Daum C."/>
            <person name="Ng V."/>
            <person name="Clum A."/>
            <person name="Steindorff A."/>
            <person name="Ohm R."/>
            <person name="Martin F."/>
            <person name="Silar P."/>
            <person name="Natvig D."/>
            <person name="Lalanne C."/>
            <person name="Gautier V."/>
            <person name="Ament-Velasquez S.L."/>
            <person name="Kruys A."/>
            <person name="Hutchinson M.I."/>
            <person name="Powell A.J."/>
            <person name="Barry K."/>
            <person name="Miller A.N."/>
            <person name="Grigoriev I.V."/>
            <person name="Debuchy R."/>
            <person name="Gladieux P."/>
            <person name="Thoren M.H."/>
            <person name="Johannesson H."/>
        </authorList>
    </citation>
    <scope>NUCLEOTIDE SEQUENCE</scope>
    <source>
        <strain evidence="2">CBS 540.89</strain>
    </source>
</reference>
<gene>
    <name evidence="2" type="ORF">B0T21DRAFT_97526</name>
</gene>
<dbReference type="AlphaFoldDB" id="A0AA40K3Z7"/>
<feature type="compositionally biased region" description="Polar residues" evidence="1">
    <location>
        <begin position="291"/>
        <end position="309"/>
    </location>
</feature>
<keyword evidence="3" id="KW-1185">Reference proteome</keyword>
<protein>
    <submittedName>
        <fullName evidence="2">Uncharacterized protein</fullName>
    </submittedName>
</protein>
<sequence>MRDDASAINNEYASSAFWQVVLQRLFWEEDYAVICEQPPDSSRRRVDIVVRRFERGGNNLVNMVFIECKKTGESSKEVEKQASNAAMRAVTRDGLSSVFTMATIGTSCRIWDYGTELKTLKTIVGDDGYLKADNYQHAREILEAVLHIKRNPPKESPFKGTFRRILPKPASSGTAAGQSYTSPSIGQGPSTHQGEPPYEQQHHHADSTGYGAGVQVAPHDYRYAGLSNDPSQDYYDAPATGRPNALPSRTRASEEGPRGAGNDKGRAHQPKTPSPPRTQRDRERSPLVAQPQATPGRRSQSPPQASAGVSSKAEKPQVRVKVKRVSHMLSVKYEFEPKRGSLRSTSESDWTKKTIDGKRVWVYEGSKTTYYTEKLG</sequence>
<accession>A0AA40K3Z7</accession>
<dbReference type="EMBL" id="JAUKTV010000002">
    <property type="protein sequence ID" value="KAK0745096.1"/>
    <property type="molecule type" value="Genomic_DNA"/>
</dbReference>
<name>A0AA40K3Z7_9PEZI</name>
<evidence type="ECO:0000313" key="3">
    <source>
        <dbReference type="Proteomes" id="UP001172159"/>
    </source>
</evidence>
<feature type="compositionally biased region" description="Basic and acidic residues" evidence="1">
    <location>
        <begin position="251"/>
        <end position="266"/>
    </location>
</feature>
<evidence type="ECO:0000313" key="2">
    <source>
        <dbReference type="EMBL" id="KAK0745096.1"/>
    </source>
</evidence>
<proteinExistence type="predicted"/>
<feature type="compositionally biased region" description="Polar residues" evidence="1">
    <location>
        <begin position="171"/>
        <end position="193"/>
    </location>
</feature>
<organism evidence="2 3">
    <name type="scientific">Apiosordaria backusii</name>
    <dbReference type="NCBI Taxonomy" id="314023"/>
    <lineage>
        <taxon>Eukaryota</taxon>
        <taxon>Fungi</taxon>
        <taxon>Dikarya</taxon>
        <taxon>Ascomycota</taxon>
        <taxon>Pezizomycotina</taxon>
        <taxon>Sordariomycetes</taxon>
        <taxon>Sordariomycetidae</taxon>
        <taxon>Sordariales</taxon>
        <taxon>Lasiosphaeriaceae</taxon>
        <taxon>Apiosordaria</taxon>
    </lineage>
</organism>
<dbReference type="Proteomes" id="UP001172159">
    <property type="component" value="Unassembled WGS sequence"/>
</dbReference>
<comment type="caution">
    <text evidence="2">The sequence shown here is derived from an EMBL/GenBank/DDBJ whole genome shotgun (WGS) entry which is preliminary data.</text>
</comment>
<evidence type="ECO:0000256" key="1">
    <source>
        <dbReference type="SAM" id="MobiDB-lite"/>
    </source>
</evidence>
<feature type="region of interest" description="Disordered" evidence="1">
    <location>
        <begin position="152"/>
        <end position="319"/>
    </location>
</feature>